<evidence type="ECO:0000256" key="2">
    <source>
        <dbReference type="ARBA" id="ARBA00023002"/>
    </source>
</evidence>
<proteinExistence type="inferred from homology"/>
<dbReference type="InterPro" id="IPR027266">
    <property type="entry name" value="TrmE/GcvT-like"/>
</dbReference>
<organism evidence="8 9">
    <name type="scientific">Murinocardiopsis flavida</name>
    <dbReference type="NCBI Taxonomy" id="645275"/>
    <lineage>
        <taxon>Bacteria</taxon>
        <taxon>Bacillati</taxon>
        <taxon>Actinomycetota</taxon>
        <taxon>Actinomycetes</taxon>
        <taxon>Streptosporangiales</taxon>
        <taxon>Nocardiopsidaceae</taxon>
        <taxon>Murinocardiopsis</taxon>
    </lineage>
</organism>
<dbReference type="SUPFAM" id="SSF103025">
    <property type="entry name" value="Folate-binding domain"/>
    <property type="match status" value="1"/>
</dbReference>
<dbReference type="Pfam" id="PF08669">
    <property type="entry name" value="GCV_T_C"/>
    <property type="match status" value="1"/>
</dbReference>
<dbReference type="SUPFAM" id="SSF51905">
    <property type="entry name" value="FAD/NAD(P)-binding domain"/>
    <property type="match status" value="1"/>
</dbReference>
<dbReference type="Gene3D" id="3.10.20.440">
    <property type="entry name" value="2Fe-2S iron-sulphur cluster binding domain, sarcosine oxidase, alpha subunit, N-terminal domain"/>
    <property type="match status" value="1"/>
</dbReference>
<evidence type="ECO:0000259" key="6">
    <source>
        <dbReference type="Pfam" id="PF08669"/>
    </source>
</evidence>
<comment type="caution">
    <text evidence="8">The sequence shown here is derived from an EMBL/GenBank/DDBJ whole genome shotgun (WGS) entry which is preliminary data.</text>
</comment>
<dbReference type="Pfam" id="PF07992">
    <property type="entry name" value="Pyr_redox_2"/>
    <property type="match status" value="1"/>
</dbReference>
<gene>
    <name evidence="8" type="ORF">CLV63_107209</name>
</gene>
<dbReference type="PRINTS" id="PR00469">
    <property type="entry name" value="PNDRDTASEII"/>
</dbReference>
<dbReference type="Gene3D" id="1.10.10.1100">
    <property type="entry name" value="BFD-like [2Fe-2S]-binding domain"/>
    <property type="match status" value="1"/>
</dbReference>
<feature type="domain" description="SoxA A3" evidence="7">
    <location>
        <begin position="468"/>
        <end position="548"/>
    </location>
</feature>
<reference evidence="8 9" key="1">
    <citation type="submission" date="2018-03" db="EMBL/GenBank/DDBJ databases">
        <title>Genomic Encyclopedia of Archaeal and Bacterial Type Strains, Phase II (KMG-II): from individual species to whole genera.</title>
        <authorList>
            <person name="Goeker M."/>
        </authorList>
    </citation>
    <scope>NUCLEOTIDE SEQUENCE [LARGE SCALE GENOMIC DNA]</scope>
    <source>
        <strain evidence="8 9">DSM 45312</strain>
    </source>
</reference>
<dbReference type="InterPro" id="IPR041854">
    <property type="entry name" value="BFD-like_2Fe2S-bd_dom_sf"/>
</dbReference>
<feature type="region of interest" description="Disordered" evidence="3">
    <location>
        <begin position="420"/>
        <end position="443"/>
    </location>
</feature>
<dbReference type="Pfam" id="PF17806">
    <property type="entry name" value="SO_alpha_A3"/>
    <property type="match status" value="1"/>
</dbReference>
<dbReference type="InterPro" id="IPR028896">
    <property type="entry name" value="GcvT/YgfZ/DmdA"/>
</dbReference>
<protein>
    <submittedName>
        <fullName evidence="8">Sarcosine oxidase subunit alpha</fullName>
    </submittedName>
</protein>
<sequence length="947" mass="97257">MSGPERVEIVFDGRTLAARRGLSLAAALLEAGVRTVSTGAATGRPRGVYGIGAEEPGAFVRVESAVGAPMAAATEVAVEDGLRASGLAGFARLPAGQEEPAAVRRDKVWAHCDVCVVGGGPAGLAAARAAADAGARVILAGRGAEFGGGLTGAAAAIGGVPEREWRAGQAAALAAAAEVRLLRRTVVTGRYDHGELIALQRRPDAPAGGALERLWHIRAGAVVLATGGAERPIAFEGCDLPGVMLAGAAAGYARRFGVRPWRSAVVFGCHDEALWNAAELHDAGVRIAAVADARPEPGAAPAAALAERGIALHRGHGVLRARGGADGTLDAAVLAPVDPAGRACGDPVEVPCDLLAVSGGHDPVLDLAAHTGLRPRWSAARAAFLPAALPEGLHCAGAAAGTRAAEDAVAEGAAAGAAAAAGPEVPGGGAAPGPVAARTAHGAADGGAPPMALWATAGPDTDEAAVVVDLAREATLADVRAAVAAGRSSVEHVKRSTTIGTGPDQGRTSGVLLTGLLAAMLGRGMDEVGGTTRRPPYAPIPFAALAGRDTGEFLDPVRRTPMHAWHEAHGAVFEDVGQWKRPRYYPREGEDMGAAVLRECRAARSGAAVLDASTLGKIMVAGRDAGVFLDAMYTGMASTLKVGRCRYGIMCTADGMVFDDGVAVRLADDRYLITTTSGNADTVLAWLEEWAQTEWPHLCVQFTPVTDHWATVSLTGPRSREIMAGLAPRMDVSAAGFKFMTWRDGEVAGVPARVLRVGFTGELTFEINVAAHYGAAVWEAVQDAGLEHGITAYGTETMHVLRAEKGFIVVGHETDGSVTPLDAGMGWAVSTKKDFVGRRSLARADSARADRGQLVGLVPDDPRRVLAEGAQLVAASDAGAAPPVPMQGHVTSSYDSAALGRSFALALLRGGRDRHGERVLAVHLDEATPARVVDPVFYDKEGSRRDG</sequence>
<dbReference type="InterPro" id="IPR042204">
    <property type="entry name" value="2Fe-2S-bd_N"/>
</dbReference>
<dbReference type="RefSeq" id="WP_106583136.1">
    <property type="nucleotide sequence ID" value="NZ_PYGA01000007.1"/>
</dbReference>
<dbReference type="Proteomes" id="UP000240542">
    <property type="component" value="Unassembled WGS sequence"/>
</dbReference>
<evidence type="ECO:0000313" key="8">
    <source>
        <dbReference type="EMBL" id="PSK97816.1"/>
    </source>
</evidence>
<evidence type="ECO:0000259" key="5">
    <source>
        <dbReference type="Pfam" id="PF07992"/>
    </source>
</evidence>
<dbReference type="Gene3D" id="3.30.1360.120">
    <property type="entry name" value="Probable tRNA modification gtpase trme, domain 1"/>
    <property type="match status" value="1"/>
</dbReference>
<dbReference type="InterPro" id="IPR041117">
    <property type="entry name" value="SoxA_A3"/>
</dbReference>
<feature type="domain" description="FAD/NAD(P)-binding" evidence="5">
    <location>
        <begin position="113"/>
        <end position="373"/>
    </location>
</feature>
<evidence type="ECO:0000256" key="1">
    <source>
        <dbReference type="ARBA" id="ARBA00008609"/>
    </source>
</evidence>
<dbReference type="EMBL" id="PYGA01000007">
    <property type="protein sequence ID" value="PSK97816.1"/>
    <property type="molecule type" value="Genomic_DNA"/>
</dbReference>
<dbReference type="AlphaFoldDB" id="A0A2P8DKR8"/>
<dbReference type="PRINTS" id="PR00368">
    <property type="entry name" value="FADPNR"/>
</dbReference>
<dbReference type="Pfam" id="PF01571">
    <property type="entry name" value="GCV_T"/>
    <property type="match status" value="1"/>
</dbReference>
<evidence type="ECO:0000313" key="9">
    <source>
        <dbReference type="Proteomes" id="UP000240542"/>
    </source>
</evidence>
<keyword evidence="9" id="KW-1185">Reference proteome</keyword>
<evidence type="ECO:0000259" key="7">
    <source>
        <dbReference type="Pfam" id="PF17806"/>
    </source>
</evidence>
<dbReference type="GO" id="GO:0016491">
    <property type="term" value="F:oxidoreductase activity"/>
    <property type="evidence" value="ECO:0007669"/>
    <property type="project" value="UniProtKB-KW"/>
</dbReference>
<dbReference type="SUPFAM" id="SSF101790">
    <property type="entry name" value="Aminomethyltransferase beta-barrel domain"/>
    <property type="match status" value="1"/>
</dbReference>
<dbReference type="InterPro" id="IPR029043">
    <property type="entry name" value="GcvT/YgfZ_C"/>
</dbReference>
<keyword evidence="2" id="KW-0560">Oxidoreductase</keyword>
<comment type="similarity">
    <text evidence="1">Belongs to the GcvT family.</text>
</comment>
<accession>A0A2P8DKR8</accession>
<name>A0A2P8DKR8_9ACTN</name>
<dbReference type="Gene3D" id="3.50.50.60">
    <property type="entry name" value="FAD/NAD(P)-binding domain"/>
    <property type="match status" value="1"/>
</dbReference>
<evidence type="ECO:0000256" key="3">
    <source>
        <dbReference type="SAM" id="MobiDB-lite"/>
    </source>
</evidence>
<dbReference type="OrthoDB" id="5287468at2"/>
<dbReference type="Pfam" id="PF13510">
    <property type="entry name" value="Fer2_4"/>
    <property type="match status" value="1"/>
</dbReference>
<feature type="domain" description="Aminomethyltransferase C-terminal" evidence="6">
    <location>
        <begin position="853"/>
        <end position="939"/>
    </location>
</feature>
<dbReference type="InterPro" id="IPR013977">
    <property type="entry name" value="GcvT_C"/>
</dbReference>
<feature type="domain" description="GCVT N-terminal" evidence="4">
    <location>
        <begin position="562"/>
        <end position="833"/>
    </location>
</feature>
<dbReference type="PANTHER" id="PTHR43757:SF2">
    <property type="entry name" value="AMINOMETHYLTRANSFERASE, MITOCHONDRIAL"/>
    <property type="match status" value="1"/>
</dbReference>
<evidence type="ECO:0000259" key="4">
    <source>
        <dbReference type="Pfam" id="PF01571"/>
    </source>
</evidence>
<dbReference type="InterPro" id="IPR006222">
    <property type="entry name" value="GCVT_N"/>
</dbReference>
<dbReference type="InterPro" id="IPR036188">
    <property type="entry name" value="FAD/NAD-bd_sf"/>
</dbReference>
<dbReference type="PANTHER" id="PTHR43757">
    <property type="entry name" value="AMINOMETHYLTRANSFERASE"/>
    <property type="match status" value="1"/>
</dbReference>
<dbReference type="InterPro" id="IPR023753">
    <property type="entry name" value="FAD/NAD-binding_dom"/>
</dbReference>